<dbReference type="GO" id="GO:0046872">
    <property type="term" value="F:metal ion binding"/>
    <property type="evidence" value="ECO:0007669"/>
    <property type="project" value="UniProtKB-UniRule"/>
</dbReference>
<gene>
    <name evidence="13 15" type="primary">cas9</name>
    <name evidence="15" type="ORF">D7321_06285</name>
</gene>
<dbReference type="EC" id="3.1.-.-" evidence="13"/>
<keyword evidence="3 13" id="KW-0540">Nuclease</keyword>
<evidence type="ECO:0000313" key="16">
    <source>
        <dbReference type="Proteomes" id="UP000283758"/>
    </source>
</evidence>
<keyword evidence="11" id="KW-0464">Manganese</keyword>
<dbReference type="Pfam" id="PF22702">
    <property type="entry name" value="Cas9_RuvC"/>
    <property type="match status" value="1"/>
</dbReference>
<feature type="active site" description="Proton acceptor for HNH nuclease domain" evidence="13">
    <location>
        <position position="874"/>
    </location>
</feature>
<comment type="similarity">
    <text evidence="13">Belongs to the CRISPR-associated Cas9 family.</text>
</comment>
<evidence type="ECO:0000256" key="6">
    <source>
        <dbReference type="ARBA" id="ARBA00022801"/>
    </source>
</evidence>
<comment type="domain">
    <text evidence="13">Has 2 endonuclease domains. The discontinuous RuvC-like domain cleaves the target DNA noncomplementary to crRNA while the HNH nuclease domain cleaves the target DNA complementary to crRNA.</text>
</comment>
<dbReference type="Pfam" id="PF16593">
    <property type="entry name" value="Cas9-BH"/>
    <property type="match status" value="1"/>
</dbReference>
<dbReference type="GO" id="GO:0004519">
    <property type="term" value="F:endonuclease activity"/>
    <property type="evidence" value="ECO:0007669"/>
    <property type="project" value="UniProtKB-UniRule"/>
</dbReference>
<dbReference type="InterPro" id="IPR032239">
    <property type="entry name" value="Cas9-BH"/>
</dbReference>
<dbReference type="InterPro" id="IPR003615">
    <property type="entry name" value="HNH_nuc"/>
</dbReference>
<evidence type="ECO:0000313" key="15">
    <source>
        <dbReference type="EMBL" id="AZZ67718.1"/>
    </source>
</evidence>
<keyword evidence="5 13" id="KW-0255">Endonuclease</keyword>
<evidence type="ECO:0000256" key="4">
    <source>
        <dbReference type="ARBA" id="ARBA00022723"/>
    </source>
</evidence>
<protein>
    <recommendedName>
        <fullName evidence="13">CRISPR-associated endonuclease Cas9</fullName>
        <ecNumber evidence="13">3.1.-.-</ecNumber>
    </recommendedName>
</protein>
<dbReference type="GO" id="GO:0051607">
    <property type="term" value="P:defense response to virus"/>
    <property type="evidence" value="ECO:0007669"/>
    <property type="project" value="UniProtKB-UniRule"/>
</dbReference>
<feature type="domain" description="HNH Cas9-type" evidence="14">
    <location>
        <begin position="793"/>
        <end position="962"/>
    </location>
</feature>
<name>A0A9W3Z1A1_LACJH</name>
<dbReference type="PROSITE" id="PS51749">
    <property type="entry name" value="HNH_CAS9"/>
    <property type="match status" value="1"/>
</dbReference>
<dbReference type="Pfam" id="PF16592">
    <property type="entry name" value="Cas9_REC"/>
    <property type="match status" value="1"/>
</dbReference>
<comment type="function">
    <text evidence="13">CRISPR (clustered regularly interspaced short palindromic repeat) is an adaptive immune system that provides protection against mobile genetic elements (viruses, transposable elements and conjugative plasmids). CRISPR clusters contain spacers, sequences complementary to antecedent mobile elements, and target invading nucleic acids. CRISPR clusters are transcribed and processed into CRISPR RNA (crRNA). In type II CRISPR systems correct processing of pre-crRNA requires a trans-encoded small RNA (tracrRNA), endogenous ribonuclease 3 (rnc) and this protein. The tracrRNA serves as a guide for ribonuclease 3-aided processing of pre-crRNA. Subsequently Cas9/crRNA/tracrRNA endonucleolytically cleaves linear or circular dsDNA target complementary to the spacer; Cas9 is inactive in the absence of the 2 guide RNAs (gRNA). Cas9 recognizes the protospacer adjacent motif (PAM) in the CRISPR repeat sequences to help distinguish self versus nonself, as targets within the bacterial CRISPR locus do not have PAMs. PAM recognition is also required for catalytic activity.</text>
</comment>
<proteinExistence type="inferred from homology"/>
<dbReference type="EMBL" id="CP032680">
    <property type="protein sequence ID" value="AZZ67718.1"/>
    <property type="molecule type" value="Genomic_DNA"/>
</dbReference>
<comment type="similarity">
    <text evidence="2">Belongs to the CRISPR-associated protein Cas9 family. Subtype II-A subfamily.</text>
</comment>
<keyword evidence="4" id="KW-0479">Metal-binding</keyword>
<dbReference type="GO" id="GO:0016787">
    <property type="term" value="F:hydrolase activity"/>
    <property type="evidence" value="ECO:0007669"/>
    <property type="project" value="UniProtKB-KW"/>
</dbReference>
<dbReference type="RefSeq" id="WP_127835850.1">
    <property type="nucleotide sequence ID" value="NZ_CP032680.1"/>
</dbReference>
<evidence type="ECO:0000256" key="1">
    <source>
        <dbReference type="ARBA" id="ARBA00001946"/>
    </source>
</evidence>
<feature type="active site" description="For RuvC-like nuclease domain" evidence="13">
    <location>
        <position position="13"/>
    </location>
</feature>
<dbReference type="GO" id="GO:0003723">
    <property type="term" value="F:RNA binding"/>
    <property type="evidence" value="ECO:0007669"/>
    <property type="project" value="UniProtKB-UniRule"/>
</dbReference>
<keyword evidence="10 13" id="KW-0238">DNA-binding</keyword>
<evidence type="ECO:0000256" key="3">
    <source>
        <dbReference type="ARBA" id="ARBA00022722"/>
    </source>
</evidence>
<evidence type="ECO:0000256" key="12">
    <source>
        <dbReference type="ARBA" id="ARBA00046380"/>
    </source>
</evidence>
<dbReference type="Pfam" id="PF13395">
    <property type="entry name" value="HNH_4"/>
    <property type="match status" value="1"/>
</dbReference>
<comment type="subunit">
    <text evidence="12 13">Monomer. Binds crRNA and tracrRNA.</text>
</comment>
<sequence>MTKIKDDYIVGLDIGTDSCGWVAMNSNNDILKLQGKTAIGSHLFEGGKSAAERRLFRTTHRRIKRRRWRLKLLEEFFDPYMAEVDPYFFARLKESGLSPLDKRKTVSSIVFPTSAEDKKFYDDYPTIYHLRYKLMTEDEKFDLREVYLAIHHIIKYRGNFLYNTSVKDFKASKIDVKSSIEKLNELYENLGLDLNVEFNISNTAEIEKVLKDKQIFKRDKVKKIAELFAIKTDNKEQSKRIKDISKQVANAVLGYKTRFDTIALKEISKDELSDWNFKLSDIDADSKFEALMGNLDENEQAILLTIKELFNEVTLNGIVEDGNTLSESMINKYNDHRDDLKLLKEVIENHIDRKKAKELALAYDLYVNNRHGQLLQAKKKLGKIKPRSKEDFYKVVNKNLDDSRASKEIKKKIELDSFMPKQRTNANGVIPYQLQQLELDKIIENQSKYYPFLKEINPVSSHLKEAPYKLDELIRFRVPYYVGPLISPNESTKDIQTKKNQNFAWMIRKEEGRITPWNFDQKVDRIESANKFIKRMTTKDTYLFGEDVLPANSLLYQKFTVLNELNNIRINGKRISVDLKQEIYENLFKKHTTVTVKKLENYLKENHNLVKVEIKGLADEKKFNSGLTTYNRFKNLNIFDNQIDDLKYRNDFEKIIEWSTIFEDKSIYKEKLRSIDWLNEKQINALSNIRLQGWGRLSKKLLAQLHDHNGQTIIEQLWDSQNNFMQIVTQADFKDAIAKANQNLLVATSVEDILNNAYTSPANKKAIRQVIKVVDDIVKAASGKVPKQIAIEFTRDADENPKRSQTRGSKLQKVYKDLSTELASKTIAEELNEAIKDKKLVQDKYYLYFMQLGRDAYTGEPINIDEIQKYDIDHILPQSFIKDDALDNRVLVSRAVNNGKSDNVPVKLFGNEMAANLGMTIRKMWEEWKNIGLISKTKYNNLLTDPDHINKYKSAGFIRRQLVETSQIIKLVSTILQSRYPNTEIITVKAKYNHYLREKFDLYKSREVNDYHHAIDAYLSAICGNLLYQNYPNLRPFFVYGQYKKFSSDPDKEKAIFNKTRKFSFISQLLKNKSENSKEIAKKLKRAYQFKYMLVSRETETRDQEMFKMTVYPRFSHDTVKAPRNLIPKKMGMSPDIYGGYTNNSDAYMVIVRIDKKKGTEYKILGIPTRELVNLKKAEKEDHYKSYLKEILTPRILYNKNGKRDKKITSFEIVKSKIPYKQVIQDGDKKFMLGSSTYVYNAKQLTLSTESMKAITNNFDKDSDENDALIKAYDEILDKVDKYLPLFDINKFREKLHSGREKFIKLSLEDKKDTILKVLEGLHDNAVMTKIPTIGLSTPLGFMQFPNGVILSENAKLIYQSPTGLFKKSVKISDL</sequence>
<reference evidence="15 16" key="1">
    <citation type="submission" date="2018-10" db="EMBL/GenBank/DDBJ databases">
        <title>Complete genome sequencing of Lactobacillus johnsonii ZLJ010.</title>
        <authorList>
            <person name="Zhang W."/>
            <person name="Ji H."/>
            <person name="Wang J."/>
            <person name="Zhang D."/>
            <person name="Liu H."/>
            <person name="Wang S."/>
            <person name="Wang Y."/>
        </authorList>
    </citation>
    <scope>NUCLEOTIDE SEQUENCE [LARGE SCALE GENOMIC DNA]</scope>
    <source>
        <strain evidence="15 16">ZLJ010</strain>
    </source>
</reference>
<evidence type="ECO:0000256" key="8">
    <source>
        <dbReference type="ARBA" id="ARBA00022884"/>
    </source>
</evidence>
<dbReference type="InterPro" id="IPR032237">
    <property type="entry name" value="Cas9_PI"/>
</dbReference>
<dbReference type="InterPro" id="IPR033114">
    <property type="entry name" value="HNH_CAS9"/>
</dbReference>
<evidence type="ECO:0000256" key="13">
    <source>
        <dbReference type="HAMAP-Rule" id="MF_01480"/>
    </source>
</evidence>
<comment type="caution">
    <text evidence="13">Lacks conserved residue(s) required for the propagation of feature annotation.</text>
</comment>
<dbReference type="GO" id="GO:0003677">
    <property type="term" value="F:DNA binding"/>
    <property type="evidence" value="ECO:0007669"/>
    <property type="project" value="UniProtKB-UniRule"/>
</dbReference>
<dbReference type="Proteomes" id="UP000283758">
    <property type="component" value="Chromosome"/>
</dbReference>
<dbReference type="InterPro" id="IPR055228">
    <property type="entry name" value="Cas9_RuvC"/>
</dbReference>
<keyword evidence="7" id="KW-0460">Magnesium</keyword>
<evidence type="ECO:0000256" key="9">
    <source>
        <dbReference type="ARBA" id="ARBA00023118"/>
    </source>
</evidence>
<keyword evidence="8 13" id="KW-0694">RNA-binding</keyword>
<dbReference type="InterPro" id="IPR028629">
    <property type="entry name" value="Cas9"/>
</dbReference>
<comment type="cofactor">
    <cofactor evidence="1">
        <name>Mg(2+)</name>
        <dbReference type="ChEBI" id="CHEBI:18420"/>
    </cofactor>
</comment>
<evidence type="ECO:0000256" key="2">
    <source>
        <dbReference type="ARBA" id="ARBA00005244"/>
    </source>
</evidence>
<dbReference type="InterPro" id="IPR032240">
    <property type="entry name" value="Cas9_REC"/>
</dbReference>
<keyword evidence="6 13" id="KW-0378">Hydrolase</keyword>
<evidence type="ECO:0000256" key="10">
    <source>
        <dbReference type="ARBA" id="ARBA00023125"/>
    </source>
</evidence>
<dbReference type="HAMAP" id="MF_01480">
    <property type="entry name" value="Cas9"/>
    <property type="match status" value="1"/>
</dbReference>
<dbReference type="GO" id="GO:0043571">
    <property type="term" value="P:maintenance of CRISPR repeat elements"/>
    <property type="evidence" value="ECO:0007669"/>
    <property type="project" value="UniProtKB-UniRule"/>
</dbReference>
<evidence type="ECO:0000256" key="11">
    <source>
        <dbReference type="ARBA" id="ARBA00023211"/>
    </source>
</evidence>
<accession>A0A9W3Z1A1</accession>
<evidence type="ECO:0000256" key="5">
    <source>
        <dbReference type="ARBA" id="ARBA00022759"/>
    </source>
</evidence>
<dbReference type="NCBIfam" id="TIGR01865">
    <property type="entry name" value="cas_Csn1"/>
    <property type="match status" value="1"/>
</dbReference>
<keyword evidence="9 13" id="KW-0051">Antiviral defense</keyword>
<evidence type="ECO:0000259" key="14">
    <source>
        <dbReference type="PROSITE" id="PS51749"/>
    </source>
</evidence>
<organism evidence="15 16">
    <name type="scientific">Lactobacillus johnsonii</name>
    <dbReference type="NCBI Taxonomy" id="33959"/>
    <lineage>
        <taxon>Bacteria</taxon>
        <taxon>Bacillati</taxon>
        <taxon>Bacillota</taxon>
        <taxon>Bacilli</taxon>
        <taxon>Lactobacillales</taxon>
        <taxon>Lactobacillaceae</taxon>
        <taxon>Lactobacillus</taxon>
    </lineage>
</organism>
<evidence type="ECO:0000256" key="7">
    <source>
        <dbReference type="ARBA" id="ARBA00022842"/>
    </source>
</evidence>
<dbReference type="Pfam" id="PF16595">
    <property type="entry name" value="Cas9_PI"/>
    <property type="match status" value="1"/>
</dbReference>